<dbReference type="PIRSF" id="PIRSF025414">
    <property type="entry name" value="Alpha-L-arabinofuranosidase"/>
    <property type="match status" value="1"/>
</dbReference>
<dbReference type="InterPro" id="IPR006710">
    <property type="entry name" value="Glyco_hydro_43"/>
</dbReference>
<dbReference type="PANTHER" id="PTHR43817:SF1">
    <property type="entry name" value="HYDROLASE, FAMILY 43, PUTATIVE (AFU_ORTHOLOGUE AFUA_3G01660)-RELATED"/>
    <property type="match status" value="1"/>
</dbReference>
<organism evidence="7 8">
    <name type="scientific">Paenibacillus wynnii</name>
    <dbReference type="NCBI Taxonomy" id="268407"/>
    <lineage>
        <taxon>Bacteria</taxon>
        <taxon>Bacillati</taxon>
        <taxon>Bacillota</taxon>
        <taxon>Bacilli</taxon>
        <taxon>Bacillales</taxon>
        <taxon>Paenibacillaceae</taxon>
        <taxon>Paenibacillus</taxon>
    </lineage>
</organism>
<reference evidence="7 8" key="2">
    <citation type="submission" date="2014-10" db="EMBL/GenBank/DDBJ databases">
        <title>Comparative genomics of the Paenibacillus odorifer group.</title>
        <authorList>
            <person name="Tsai Y.-C."/>
            <person name="Martin N."/>
            <person name="Korlach J."/>
            <person name="Wiedmann M."/>
        </authorList>
    </citation>
    <scope>NUCLEOTIDE SEQUENCE [LARGE SCALE GENOMIC DNA]</scope>
    <source>
        <strain evidence="7 8">DSM 18334</strain>
    </source>
</reference>
<evidence type="ECO:0000313" key="8">
    <source>
        <dbReference type="Proteomes" id="UP000029734"/>
    </source>
</evidence>
<dbReference type="SUPFAM" id="SSF75005">
    <property type="entry name" value="Arabinanase/levansucrase/invertase"/>
    <property type="match status" value="1"/>
</dbReference>
<evidence type="ECO:0000256" key="1">
    <source>
        <dbReference type="ARBA" id="ARBA00009865"/>
    </source>
</evidence>
<dbReference type="STRING" id="268407.PWYN_16690"/>
<proteinExistence type="inferred from homology"/>
<evidence type="ECO:0000256" key="2">
    <source>
        <dbReference type="ARBA" id="ARBA00022729"/>
    </source>
</evidence>
<protein>
    <submittedName>
        <fullName evidence="7">Alpha-N-arabinofuranosidase</fullName>
    </submittedName>
</protein>
<evidence type="ECO:0000256" key="3">
    <source>
        <dbReference type="ARBA" id="ARBA00022801"/>
    </source>
</evidence>
<feature type="site" description="Important for catalytic activity, responsible for pKa modulation of the active site Glu and correct orientation of both the proton donor and substrate" evidence="5">
    <location>
        <position position="122"/>
    </location>
</feature>
<comment type="caution">
    <text evidence="7">The sequence shown here is derived from an EMBL/GenBank/DDBJ whole genome shotgun (WGS) entry which is preliminary data.</text>
</comment>
<name>A0A098M324_9BACL</name>
<dbReference type="Proteomes" id="UP000029734">
    <property type="component" value="Unassembled WGS sequence"/>
</dbReference>
<reference evidence="7 8" key="1">
    <citation type="submission" date="2014-08" db="EMBL/GenBank/DDBJ databases">
        <authorList>
            <person name="den Bakker H.C."/>
        </authorList>
    </citation>
    <scope>NUCLEOTIDE SEQUENCE [LARGE SCALE GENOMIC DNA]</scope>
    <source>
        <strain evidence="7 8">DSM 18334</strain>
    </source>
</reference>
<keyword evidence="3 6" id="KW-0378">Hydrolase</keyword>
<keyword evidence="2" id="KW-0732">Signal</keyword>
<keyword evidence="8" id="KW-1185">Reference proteome</keyword>
<dbReference type="PANTHER" id="PTHR43817">
    <property type="entry name" value="GLYCOSYL HYDROLASE"/>
    <property type="match status" value="1"/>
</dbReference>
<evidence type="ECO:0000256" key="6">
    <source>
        <dbReference type="RuleBase" id="RU361187"/>
    </source>
</evidence>
<dbReference type="Pfam" id="PF04616">
    <property type="entry name" value="Glyco_hydro_43"/>
    <property type="match status" value="1"/>
</dbReference>
<dbReference type="Gene3D" id="2.115.10.20">
    <property type="entry name" value="Glycosyl hydrolase domain, family 43"/>
    <property type="match status" value="1"/>
</dbReference>
<dbReference type="eggNOG" id="COG3940">
    <property type="taxonomic scope" value="Bacteria"/>
</dbReference>
<sequence>MVEQRADPWVYLHSDGYYYFTGSVPEYDRIELRRAKTLNELEQAETADVWTKQESGPGSKHIWAPEIHFYKGKWYIYFAAAREDAPFDHRIYVLENDAANPLEGTWIEKGQLKTNWESFSLDATTFEFNDILYLVWAQKAFDIEGNSNLYIAELENPWTLKGQQTLLSKPDQPWERIGFKVNEGAAVIKHKDKVFITYSGSATDDNYAMGLLTASDSSNLLNPKSWTKSEAPIFFSNPETGRYGPGHNSFTTTPDGKKDILIYHARPYKDIQGDPLFDANRHAWAQFFTWDDNGIPNLGRPGVEK</sequence>
<dbReference type="InterPro" id="IPR023296">
    <property type="entry name" value="Glyco_hydro_beta-prop_sf"/>
</dbReference>
<dbReference type="CDD" id="cd18817">
    <property type="entry name" value="GH43f_LbAraf43-like"/>
    <property type="match status" value="1"/>
</dbReference>
<dbReference type="EMBL" id="JQCR01000003">
    <property type="protein sequence ID" value="KGE16381.1"/>
    <property type="molecule type" value="Genomic_DNA"/>
</dbReference>
<accession>A0A098M324</accession>
<evidence type="ECO:0000313" key="7">
    <source>
        <dbReference type="EMBL" id="KGE16381.1"/>
    </source>
</evidence>
<dbReference type="GO" id="GO:0004553">
    <property type="term" value="F:hydrolase activity, hydrolyzing O-glycosyl compounds"/>
    <property type="evidence" value="ECO:0007669"/>
    <property type="project" value="InterPro"/>
</dbReference>
<gene>
    <name evidence="7" type="ORF">PWYN_16690</name>
</gene>
<comment type="similarity">
    <text evidence="1 6">Belongs to the glycosyl hydrolase 43 family.</text>
</comment>
<evidence type="ECO:0000256" key="5">
    <source>
        <dbReference type="PIRSR" id="PIRSR606710-2"/>
    </source>
</evidence>
<keyword evidence="4 6" id="KW-0326">Glycosidase</keyword>
<dbReference type="InterPro" id="IPR016828">
    <property type="entry name" value="Alpha-L-arabinofuranosidase"/>
</dbReference>
<dbReference type="AlphaFoldDB" id="A0A098M324"/>
<dbReference type="GO" id="GO:0005975">
    <property type="term" value="P:carbohydrate metabolic process"/>
    <property type="evidence" value="ECO:0007669"/>
    <property type="project" value="InterPro"/>
</dbReference>
<evidence type="ECO:0000256" key="4">
    <source>
        <dbReference type="ARBA" id="ARBA00023295"/>
    </source>
</evidence>